<sequence length="106" mass="11587">MDKAYVLGVLVAMGGVTFLLRALPFFAAQWLRRHALVERLGKFLPLAIMTLLLLHTGATSAAEHGHGPWFELIAVACVIVLQLKCRNALLSMLVGTLVYVALRNGF</sequence>
<dbReference type="AlphaFoldDB" id="A0A934T0S4"/>
<gene>
    <name evidence="2" type="ORF">JJB74_11775</name>
</gene>
<evidence type="ECO:0000256" key="1">
    <source>
        <dbReference type="SAM" id="Phobius"/>
    </source>
</evidence>
<protein>
    <submittedName>
        <fullName evidence="2">AzlD domain-containing protein</fullName>
    </submittedName>
</protein>
<keyword evidence="1" id="KW-0812">Transmembrane</keyword>
<keyword evidence="3" id="KW-1185">Reference proteome</keyword>
<evidence type="ECO:0000313" key="2">
    <source>
        <dbReference type="EMBL" id="MBK4735293.1"/>
    </source>
</evidence>
<dbReference type="EMBL" id="JAEPBG010000004">
    <property type="protein sequence ID" value="MBK4735293.1"/>
    <property type="molecule type" value="Genomic_DNA"/>
</dbReference>
<organism evidence="2 3">
    <name type="scientific">Noviherbaspirillum pedocola</name>
    <dbReference type="NCBI Taxonomy" id="2801341"/>
    <lineage>
        <taxon>Bacteria</taxon>
        <taxon>Pseudomonadati</taxon>
        <taxon>Pseudomonadota</taxon>
        <taxon>Betaproteobacteria</taxon>
        <taxon>Burkholderiales</taxon>
        <taxon>Oxalobacteraceae</taxon>
        <taxon>Noviherbaspirillum</taxon>
    </lineage>
</organism>
<keyword evidence="1" id="KW-1133">Transmembrane helix</keyword>
<proteinExistence type="predicted"/>
<accession>A0A934T0S4</accession>
<reference evidence="2" key="1">
    <citation type="submission" date="2021-01" db="EMBL/GenBank/DDBJ databases">
        <title>Genome sequence of strain Noviherbaspirillum sp. DKR-6.</title>
        <authorList>
            <person name="Chaudhary D.K."/>
        </authorList>
    </citation>
    <scope>NUCLEOTIDE SEQUENCE</scope>
    <source>
        <strain evidence="2">DKR-6</strain>
    </source>
</reference>
<dbReference type="Pfam" id="PF05437">
    <property type="entry name" value="AzlD"/>
    <property type="match status" value="1"/>
</dbReference>
<feature type="transmembrane region" description="Helical" evidence="1">
    <location>
        <begin position="73"/>
        <end position="102"/>
    </location>
</feature>
<dbReference type="Proteomes" id="UP000622890">
    <property type="component" value="Unassembled WGS sequence"/>
</dbReference>
<name>A0A934T0S4_9BURK</name>
<keyword evidence="1" id="KW-0472">Membrane</keyword>
<dbReference type="InterPro" id="IPR008407">
    <property type="entry name" value="Brnchd-chn_aa_trnsp_AzlD"/>
</dbReference>
<comment type="caution">
    <text evidence="2">The sequence shown here is derived from an EMBL/GenBank/DDBJ whole genome shotgun (WGS) entry which is preliminary data.</text>
</comment>
<feature type="transmembrane region" description="Helical" evidence="1">
    <location>
        <begin position="43"/>
        <end position="61"/>
    </location>
</feature>
<dbReference type="RefSeq" id="WP_200592067.1">
    <property type="nucleotide sequence ID" value="NZ_JAEPBG010000004.1"/>
</dbReference>
<feature type="transmembrane region" description="Helical" evidence="1">
    <location>
        <begin position="6"/>
        <end position="31"/>
    </location>
</feature>
<evidence type="ECO:0000313" key="3">
    <source>
        <dbReference type="Proteomes" id="UP000622890"/>
    </source>
</evidence>